<dbReference type="InterPro" id="IPR025948">
    <property type="entry name" value="HTH-like_dom"/>
</dbReference>
<reference evidence="3" key="2">
    <citation type="journal article" date="2023" name="Microorganisms">
        <title>Genomic Characterization of Arcobacter butzleri Strains Isolated from Various Sources in Lithuania.</title>
        <authorList>
            <person name="Uljanovas D."/>
            <person name="Golz G."/>
            <person name="Fleischmann S."/>
            <person name="Kudirkiene E."/>
            <person name="Kasetiene N."/>
            <person name="Grineviciene A."/>
            <person name="Tamuleviciene E."/>
            <person name="Aksomaitiene J."/>
            <person name="Alter T."/>
            <person name="Malakauskas M."/>
        </authorList>
    </citation>
    <scope>NUCLEOTIDE SEQUENCE</scope>
    <source>
        <strain evidence="3">RCM69</strain>
    </source>
</reference>
<dbReference type="AlphaFoldDB" id="A0AAW7Q257"/>
<evidence type="ECO:0000313" key="3">
    <source>
        <dbReference type="EMBL" id="MDN5071800.1"/>
    </source>
</evidence>
<dbReference type="GO" id="GO:0015074">
    <property type="term" value="P:DNA integration"/>
    <property type="evidence" value="ECO:0007669"/>
    <property type="project" value="InterPro"/>
</dbReference>
<keyword evidence="1" id="KW-0175">Coiled coil</keyword>
<evidence type="ECO:0000259" key="2">
    <source>
        <dbReference type="PROSITE" id="PS50994"/>
    </source>
</evidence>
<dbReference type="Gene3D" id="1.10.10.60">
    <property type="entry name" value="Homeodomain-like"/>
    <property type="match status" value="1"/>
</dbReference>
<feature type="domain" description="Integrase catalytic" evidence="2">
    <location>
        <begin position="214"/>
        <end position="389"/>
    </location>
</feature>
<dbReference type="InterPro" id="IPR002514">
    <property type="entry name" value="Transposase_8"/>
</dbReference>
<dbReference type="InterPro" id="IPR009057">
    <property type="entry name" value="Homeodomain-like_sf"/>
</dbReference>
<dbReference type="EMBL" id="JAPZCX010000044">
    <property type="protein sequence ID" value="MDN5071800.1"/>
    <property type="molecule type" value="Genomic_DNA"/>
</dbReference>
<dbReference type="GO" id="GO:0004803">
    <property type="term" value="F:transposase activity"/>
    <property type="evidence" value="ECO:0007669"/>
    <property type="project" value="InterPro"/>
</dbReference>
<dbReference type="InterPro" id="IPR048020">
    <property type="entry name" value="Transpos_IS3"/>
</dbReference>
<feature type="coiled-coil region" evidence="1">
    <location>
        <begin position="60"/>
        <end position="94"/>
    </location>
</feature>
<dbReference type="NCBIfam" id="NF033516">
    <property type="entry name" value="transpos_IS3"/>
    <property type="match status" value="1"/>
</dbReference>
<dbReference type="InterPro" id="IPR050900">
    <property type="entry name" value="Transposase_IS3/IS150/IS904"/>
</dbReference>
<reference evidence="3" key="1">
    <citation type="submission" date="2022-12" db="EMBL/GenBank/DDBJ databases">
        <authorList>
            <person name="Uljanovas D."/>
        </authorList>
    </citation>
    <scope>NUCLEOTIDE SEQUENCE</scope>
    <source>
        <strain evidence="3">RCM69</strain>
    </source>
</reference>
<dbReference type="Pfam" id="PF13333">
    <property type="entry name" value="rve_2"/>
    <property type="match status" value="1"/>
</dbReference>
<dbReference type="PROSITE" id="PS50994">
    <property type="entry name" value="INTEGRASE"/>
    <property type="match status" value="1"/>
</dbReference>
<accession>A0AAW7Q257</accession>
<dbReference type="Proteomes" id="UP001170288">
    <property type="component" value="Unassembled WGS sequence"/>
</dbReference>
<dbReference type="PANTHER" id="PTHR46889:SF4">
    <property type="entry name" value="TRANSPOSASE INSO FOR INSERTION SEQUENCE ELEMENT IS911B-RELATED"/>
    <property type="match status" value="1"/>
</dbReference>
<evidence type="ECO:0000256" key="1">
    <source>
        <dbReference type="SAM" id="Coils"/>
    </source>
</evidence>
<dbReference type="Pfam" id="PF13276">
    <property type="entry name" value="HTH_21"/>
    <property type="match status" value="1"/>
</dbReference>
<comment type="caution">
    <text evidence="3">The sequence shown here is derived from an EMBL/GenBank/DDBJ whole genome shotgun (WGS) entry which is preliminary data.</text>
</comment>
<dbReference type="InterPro" id="IPR001584">
    <property type="entry name" value="Integrase_cat-core"/>
</dbReference>
<dbReference type="Gene3D" id="3.30.420.10">
    <property type="entry name" value="Ribonuclease H-like superfamily/Ribonuclease H"/>
    <property type="match status" value="1"/>
</dbReference>
<organism evidence="3 4">
    <name type="scientific">Aliarcobacter butzleri</name>
    <dbReference type="NCBI Taxonomy" id="28197"/>
    <lineage>
        <taxon>Bacteria</taxon>
        <taxon>Pseudomonadati</taxon>
        <taxon>Campylobacterota</taxon>
        <taxon>Epsilonproteobacteria</taxon>
        <taxon>Campylobacterales</taxon>
        <taxon>Arcobacteraceae</taxon>
        <taxon>Aliarcobacter</taxon>
    </lineage>
</organism>
<evidence type="ECO:0000313" key="4">
    <source>
        <dbReference type="Proteomes" id="UP001170288"/>
    </source>
</evidence>
<dbReference type="PANTHER" id="PTHR46889">
    <property type="entry name" value="TRANSPOSASE INSF FOR INSERTION SEQUENCE IS3B-RELATED"/>
    <property type="match status" value="1"/>
</dbReference>
<name>A0AAW7Q257_9BACT</name>
<dbReference type="InterPro" id="IPR012337">
    <property type="entry name" value="RNaseH-like_sf"/>
</dbReference>
<sequence length="397" mass="46826">MKNSKYTKEFRDETVQLILNSEKSAMQIAKDLGINDKTIYNWIKVYKKENNITTPIDETKNQSKSSQQELLAELKQLRAENKLLKQERDILKKATGILCKRNSIKYAWIKEHRKSFNIKLMCKVFKVDKSSYYNWIKNGCLIQKVDEKLNELIEIIFIQSRQTYGTRRIKDKLLERYGVIVSRKRIRNILRQLGLFVKMKRRFKVMTTDSNHSLPIAPNILNRDFYASKVDEKYVGDITYIPTSEGWLYLATVIDLYSRKIVGWSMDETMKVSLVNDALKMALISRNPDKGLIWHTDRGSQYASYEHKDLLKRHGIIQSMSRKGNCHDNAVAESFFHTLKTELIHHEIYHTKEQAKRSIFEYIEVFYNRERSHSANNNLSPVEFEERQKLLQKEIVA</sequence>
<protein>
    <submittedName>
        <fullName evidence="3">IS3 family transposase</fullName>
    </submittedName>
</protein>
<dbReference type="Pfam" id="PF01527">
    <property type="entry name" value="HTH_Tnp_1"/>
    <property type="match status" value="1"/>
</dbReference>
<dbReference type="GO" id="GO:0003677">
    <property type="term" value="F:DNA binding"/>
    <property type="evidence" value="ECO:0007669"/>
    <property type="project" value="InterPro"/>
</dbReference>
<dbReference type="RefSeq" id="WP_151947465.1">
    <property type="nucleotide sequence ID" value="NZ_CABVRC010000056.1"/>
</dbReference>
<dbReference type="SUPFAM" id="SSF53098">
    <property type="entry name" value="Ribonuclease H-like"/>
    <property type="match status" value="1"/>
</dbReference>
<gene>
    <name evidence="3" type="ORF">O8C76_12275</name>
</gene>
<dbReference type="GO" id="GO:0006313">
    <property type="term" value="P:DNA transposition"/>
    <property type="evidence" value="ECO:0007669"/>
    <property type="project" value="InterPro"/>
</dbReference>
<dbReference type="InterPro" id="IPR036397">
    <property type="entry name" value="RNaseH_sf"/>
</dbReference>
<dbReference type="Pfam" id="PF00665">
    <property type="entry name" value="rve"/>
    <property type="match status" value="1"/>
</dbReference>
<dbReference type="SUPFAM" id="SSF46689">
    <property type="entry name" value="Homeodomain-like"/>
    <property type="match status" value="1"/>
</dbReference>
<proteinExistence type="predicted"/>